<proteinExistence type="predicted"/>
<dbReference type="PROSITE" id="PS51257">
    <property type="entry name" value="PROKAR_LIPOPROTEIN"/>
    <property type="match status" value="1"/>
</dbReference>
<protein>
    <recommendedName>
        <fullName evidence="3">Lipoprotein</fullName>
    </recommendedName>
</protein>
<evidence type="ECO:0008006" key="3">
    <source>
        <dbReference type="Google" id="ProtNLM"/>
    </source>
</evidence>
<organism evidence="1 2">
    <name type="scientific">Rufibacter roseus</name>
    <dbReference type="NCBI Taxonomy" id="1567108"/>
    <lineage>
        <taxon>Bacteria</taxon>
        <taxon>Pseudomonadati</taxon>
        <taxon>Bacteroidota</taxon>
        <taxon>Cytophagia</taxon>
        <taxon>Cytophagales</taxon>
        <taxon>Hymenobacteraceae</taxon>
        <taxon>Rufibacter</taxon>
    </lineage>
</organism>
<dbReference type="EMBL" id="JBHSYQ010000016">
    <property type="protein sequence ID" value="MFC6999969.1"/>
    <property type="molecule type" value="Genomic_DNA"/>
</dbReference>
<evidence type="ECO:0000313" key="1">
    <source>
        <dbReference type="EMBL" id="MFC6999969.1"/>
    </source>
</evidence>
<comment type="caution">
    <text evidence="1">The sequence shown here is derived from an EMBL/GenBank/DDBJ whole genome shotgun (WGS) entry which is preliminary data.</text>
</comment>
<dbReference type="Proteomes" id="UP001596405">
    <property type="component" value="Unassembled WGS sequence"/>
</dbReference>
<reference evidence="2" key="1">
    <citation type="journal article" date="2019" name="Int. J. Syst. Evol. Microbiol.">
        <title>The Global Catalogue of Microorganisms (GCM) 10K type strain sequencing project: providing services to taxonomists for standard genome sequencing and annotation.</title>
        <authorList>
            <consortium name="The Broad Institute Genomics Platform"/>
            <consortium name="The Broad Institute Genome Sequencing Center for Infectious Disease"/>
            <person name="Wu L."/>
            <person name="Ma J."/>
        </authorList>
    </citation>
    <scope>NUCLEOTIDE SEQUENCE [LARGE SCALE GENOMIC DNA]</scope>
    <source>
        <strain evidence="2">CGMCC 4.7393</strain>
    </source>
</reference>
<evidence type="ECO:0000313" key="2">
    <source>
        <dbReference type="Proteomes" id="UP001596405"/>
    </source>
</evidence>
<gene>
    <name evidence="1" type="ORF">ACFQHR_20210</name>
</gene>
<name>A0ABW2DUK3_9BACT</name>
<keyword evidence="2" id="KW-1185">Reference proteome</keyword>
<dbReference type="RefSeq" id="WP_153042200.1">
    <property type="nucleotide sequence ID" value="NZ_JBHSYQ010000016.1"/>
</dbReference>
<sequence length="165" mass="19252">MKRILLFIILITTGCKENNELNNSNDLEITSNAVTSDKRLKYILDEYLKEVDCDNCLHEIFFDRVIYNQTIITLRNLPYDTTYILKQKPLLQLKYKNTPFIIFNGMEDYFNGQYDFGEKGKNKIDWFNESYKSMQWTIVDSAGIVKINKEGSLPYVAIPGVGYCD</sequence>
<accession>A0ABW2DUK3</accession>